<feature type="region of interest" description="Disordered" evidence="1">
    <location>
        <begin position="264"/>
        <end position="298"/>
    </location>
</feature>
<dbReference type="RefSeq" id="XP_008777279.2">
    <property type="nucleotide sequence ID" value="XM_008779057.4"/>
</dbReference>
<evidence type="ECO:0000256" key="1">
    <source>
        <dbReference type="SAM" id="MobiDB-lite"/>
    </source>
</evidence>
<feature type="compositionally biased region" description="Low complexity" evidence="1">
    <location>
        <begin position="140"/>
        <end position="151"/>
    </location>
</feature>
<gene>
    <name evidence="3" type="primary">LOC103697237</name>
</gene>
<reference evidence="3" key="2">
    <citation type="submission" date="2025-08" db="UniProtKB">
        <authorList>
            <consortium name="RefSeq"/>
        </authorList>
    </citation>
    <scope>IDENTIFICATION</scope>
    <source>
        <tissue evidence="3">Young leaves</tissue>
    </source>
</reference>
<feature type="compositionally biased region" description="Basic and acidic residues" evidence="1">
    <location>
        <begin position="126"/>
        <end position="135"/>
    </location>
</feature>
<dbReference type="InterPro" id="IPR008004">
    <property type="entry name" value="OCTOPUS-like"/>
</dbReference>
<dbReference type="KEGG" id="pda:103697237"/>
<sequence>MSLQVQRLPSSSCHLHPDELVTGFCASCLRERLAHLDSASSGRKSASSSAFKSLFFKAVGGGQPASSNSTSSSFSRPELRRCKSFSCGRGDGFSGPRASASFELHRKSCDVRVRNTLWSLFHQDNSERDKNRARDPFLPSASSSSSASAAAGGEVEGECPNLRFPPPSSSVAAPVLETWEAEEEEEGRDNGDEIRVVGPVLVVGTSGEIEGGEREEAELKPMKDHRGFDSAGQAKKPPPKDLKDIAGSFWLAASVFSKKLQKWRRKQKLKKQQGGSKAAASTMPPSEKPPRSSRRFRDTHSEIAIDAFGRRSCDSDPRFSLDAGRFSFDDPRFSWDEPRASWDGFLSGGRSLFPRLPPMLSVVEDAPAPAVQRSDGQIPVEEDAMTPGGSTQTRDYSLDLSSWRRRSFERSNSVRKATIETDERQPASNAKASPASGTEFFPFHPGSLLDRDLRDFSSNSLRDDRSESFVSAFRDSCKGSCTKKSGRWSKAWNIWGLIHRRGSSRGGDDVVRRSYSESWPELRARGCSGKISRCNSSVSSRSSFNGDGGGGFGSMTRNSVVETDGHGKRRREEIVLERNRSARYSPSHFEKGLLRFHLTPMRNSRRNGGSSGKGKHVGSHYLTRSVLGSHRAGSCSSWE</sequence>
<organism evidence="2 3">
    <name type="scientific">Phoenix dactylifera</name>
    <name type="common">Date palm</name>
    <dbReference type="NCBI Taxonomy" id="42345"/>
    <lineage>
        <taxon>Eukaryota</taxon>
        <taxon>Viridiplantae</taxon>
        <taxon>Streptophyta</taxon>
        <taxon>Embryophyta</taxon>
        <taxon>Tracheophyta</taxon>
        <taxon>Spermatophyta</taxon>
        <taxon>Magnoliopsida</taxon>
        <taxon>Liliopsida</taxon>
        <taxon>Arecaceae</taxon>
        <taxon>Coryphoideae</taxon>
        <taxon>Phoeniceae</taxon>
        <taxon>Phoenix</taxon>
    </lineage>
</organism>
<name>A0A8B7BHZ3_PHODC</name>
<feature type="region of interest" description="Disordered" evidence="1">
    <location>
        <begin position="548"/>
        <end position="574"/>
    </location>
</feature>
<evidence type="ECO:0000313" key="3">
    <source>
        <dbReference type="RefSeq" id="XP_008777279.2"/>
    </source>
</evidence>
<reference evidence="2" key="1">
    <citation type="journal article" date="2019" name="Nat. Commun.">
        <title>Genome-wide association mapping of date palm fruit traits.</title>
        <authorList>
            <person name="Hazzouri K.M."/>
            <person name="Gros-Balthazard M."/>
            <person name="Flowers J.M."/>
            <person name="Copetti D."/>
            <person name="Lemansour A."/>
            <person name="Lebrun M."/>
            <person name="Masmoudi K."/>
            <person name="Ferrand S."/>
            <person name="Dhar M.I."/>
            <person name="Fresquez Z.A."/>
            <person name="Rosas U."/>
            <person name="Zhang J."/>
            <person name="Talag J."/>
            <person name="Lee S."/>
            <person name="Kudrna D."/>
            <person name="Powell R.F."/>
            <person name="Leitch I.J."/>
            <person name="Krueger R.R."/>
            <person name="Wing R.A."/>
            <person name="Amiri K.M.A."/>
            <person name="Purugganan M.D."/>
        </authorList>
    </citation>
    <scope>NUCLEOTIDE SEQUENCE [LARGE SCALE GENOMIC DNA]</scope>
    <source>
        <strain evidence="2">cv. Khalas</strain>
    </source>
</reference>
<dbReference type="PANTHER" id="PTHR31659:SF9">
    <property type="entry name" value="PROTEIN: UPF0503-LIKE PROTEIN, PUTATIVE (DUF740)-RELATED"/>
    <property type="match status" value="1"/>
</dbReference>
<feature type="region of interest" description="Disordered" evidence="1">
    <location>
        <begin position="414"/>
        <end position="439"/>
    </location>
</feature>
<feature type="region of interest" description="Disordered" evidence="1">
    <location>
        <begin position="126"/>
        <end position="242"/>
    </location>
</feature>
<protein>
    <submittedName>
        <fullName evidence="3">Protein OCTOPUS-like</fullName>
    </submittedName>
</protein>
<dbReference type="Pfam" id="PF05340">
    <property type="entry name" value="DUF740"/>
    <property type="match status" value="1"/>
</dbReference>
<feature type="compositionally biased region" description="Basic and acidic residues" evidence="1">
    <location>
        <begin position="563"/>
        <end position="574"/>
    </location>
</feature>
<dbReference type="AlphaFoldDB" id="A0A8B7BHZ3"/>
<feature type="region of interest" description="Disordered" evidence="1">
    <location>
        <begin position="600"/>
        <end position="623"/>
    </location>
</feature>
<proteinExistence type="predicted"/>
<dbReference type="PANTHER" id="PTHR31659">
    <property type="entry name" value="PROTEIN: UPF0503-LIKE PROTEIN, PUTATIVE (DUF740)-RELATED"/>
    <property type="match status" value="1"/>
</dbReference>
<dbReference type="GeneID" id="103697237"/>
<keyword evidence="2" id="KW-1185">Reference proteome</keyword>
<evidence type="ECO:0000313" key="2">
    <source>
        <dbReference type="Proteomes" id="UP000228380"/>
    </source>
</evidence>
<dbReference type="Proteomes" id="UP000228380">
    <property type="component" value="Chromosome 13"/>
</dbReference>
<feature type="compositionally biased region" description="Basic and acidic residues" evidence="1">
    <location>
        <begin position="211"/>
        <end position="228"/>
    </location>
</feature>
<feature type="compositionally biased region" description="Low complexity" evidence="1">
    <location>
        <begin position="169"/>
        <end position="178"/>
    </location>
</feature>
<accession>A0A8B7BHZ3</accession>
<dbReference type="OrthoDB" id="758624at2759"/>